<accession>A0A9D2GY24</accession>
<dbReference type="InterPro" id="IPR050535">
    <property type="entry name" value="DNA_Repair-Maintenance_Comp"/>
</dbReference>
<dbReference type="GO" id="GO:0006260">
    <property type="term" value="P:DNA replication"/>
    <property type="evidence" value="ECO:0007669"/>
    <property type="project" value="UniProtKB-KW"/>
</dbReference>
<dbReference type="Proteomes" id="UP000824108">
    <property type="component" value="Unassembled WGS sequence"/>
</dbReference>
<keyword evidence="4" id="KW-0255">Endonuclease</keyword>
<dbReference type="Pfam" id="PF00149">
    <property type="entry name" value="Metallophos"/>
    <property type="match status" value="1"/>
</dbReference>
<keyword evidence="2 4" id="KW-0378">Hydrolase</keyword>
<keyword evidence="4" id="KW-0233">DNA recombination</keyword>
<evidence type="ECO:0000256" key="3">
    <source>
        <dbReference type="ARBA" id="ARBA00022839"/>
    </source>
</evidence>
<protein>
    <recommendedName>
        <fullName evidence="4">Nuclease SbcCD subunit D</fullName>
    </recommendedName>
</protein>
<evidence type="ECO:0000256" key="2">
    <source>
        <dbReference type="ARBA" id="ARBA00022801"/>
    </source>
</evidence>
<feature type="domain" description="Calcineurin-like phosphoesterase" evidence="6">
    <location>
        <begin position="1"/>
        <end position="212"/>
    </location>
</feature>
<evidence type="ECO:0000313" key="8">
    <source>
        <dbReference type="Proteomes" id="UP000824108"/>
    </source>
</evidence>
<proteinExistence type="inferred from homology"/>
<comment type="caution">
    <text evidence="7">The sequence shown here is derived from an EMBL/GenBank/DDBJ whole genome shotgun (WGS) entry which is preliminary data.</text>
</comment>
<feature type="region of interest" description="Disordered" evidence="5">
    <location>
        <begin position="406"/>
        <end position="429"/>
    </location>
</feature>
<dbReference type="PANTHER" id="PTHR30337:SF0">
    <property type="entry name" value="NUCLEASE SBCCD SUBUNIT D"/>
    <property type="match status" value="1"/>
</dbReference>
<evidence type="ECO:0000256" key="1">
    <source>
        <dbReference type="ARBA" id="ARBA00022722"/>
    </source>
</evidence>
<dbReference type="InterPro" id="IPR029052">
    <property type="entry name" value="Metallo-depent_PP-like"/>
</dbReference>
<dbReference type="Gene3D" id="3.60.21.10">
    <property type="match status" value="1"/>
</dbReference>
<dbReference type="InterPro" id="IPR041796">
    <property type="entry name" value="Mre11_N"/>
</dbReference>
<keyword evidence="1 4" id="KW-0540">Nuclease</keyword>
<dbReference type="GO" id="GO:0008408">
    <property type="term" value="F:3'-5' exonuclease activity"/>
    <property type="evidence" value="ECO:0007669"/>
    <property type="project" value="InterPro"/>
</dbReference>
<evidence type="ECO:0000259" key="6">
    <source>
        <dbReference type="Pfam" id="PF00149"/>
    </source>
</evidence>
<evidence type="ECO:0000313" key="7">
    <source>
        <dbReference type="EMBL" id="HIZ91484.1"/>
    </source>
</evidence>
<evidence type="ECO:0000256" key="5">
    <source>
        <dbReference type="SAM" id="MobiDB-lite"/>
    </source>
</evidence>
<organism evidence="7 8">
    <name type="scientific">Candidatus Bacteroides merdavium</name>
    <dbReference type="NCBI Taxonomy" id="2838472"/>
    <lineage>
        <taxon>Bacteria</taxon>
        <taxon>Pseudomonadati</taxon>
        <taxon>Bacteroidota</taxon>
        <taxon>Bacteroidia</taxon>
        <taxon>Bacteroidales</taxon>
        <taxon>Bacteroidaceae</taxon>
        <taxon>Bacteroides</taxon>
    </lineage>
</organism>
<comment type="function">
    <text evidence="4">SbcCD cleaves DNA hairpin structures. These structures can inhibit DNA replication and are intermediates in certain DNA recombination reactions. The complex acts as a 3'-&gt;5' double strand exonuclease that can open hairpins. It also has a 5' single-strand endonuclease activity.</text>
</comment>
<dbReference type="PANTHER" id="PTHR30337">
    <property type="entry name" value="COMPONENT OF ATP-DEPENDENT DSDNA EXONUCLEASE"/>
    <property type="match status" value="1"/>
</dbReference>
<sequence length="429" mass="48816">MKILHTADLHLGQIIYQNYERTDEHMHYFAQLERLCREEQPDALIVSGDVFDIQQPSAATWKAFTDHFVRLHRTCMDMHIVIIAGNHDSASRIQSHNAVWKLANVHLTGTPPPANFASLDGWQEQFVIRLTNGYIIALPYMTGERTLMTQTLLDYVAADNTGNKPVVMTGHLTVTGCDLTGHDMDIGNIRTQAAESLGKGYDYMALGHIHKPQTIGHEADCMETEVTYPAPVIRYAGSALHVSCDETYPHTISAVDIDRHGGNVRIRQFRIDELRHFHVLPSCHASFTHAEDALNGIRRFAEENGRGYIRLQVDQATALPSDFTQTVYSIIEPYQGEVRYNPKILWTGTQENDTDETVKPKFEVAEIQQMTDPLVFIEKTRQQYPELDMNEVREAFTEIEAEMKRMAEEENASRKRTAKNSFNVKELRS</sequence>
<keyword evidence="4" id="KW-0235">DNA replication</keyword>
<keyword evidence="3 4" id="KW-0269">Exonuclease</keyword>
<dbReference type="SUPFAM" id="SSF56300">
    <property type="entry name" value="Metallo-dependent phosphatases"/>
    <property type="match status" value="1"/>
</dbReference>
<dbReference type="GO" id="GO:0004519">
    <property type="term" value="F:endonuclease activity"/>
    <property type="evidence" value="ECO:0007669"/>
    <property type="project" value="UniProtKB-KW"/>
</dbReference>
<evidence type="ECO:0000256" key="4">
    <source>
        <dbReference type="RuleBase" id="RU363069"/>
    </source>
</evidence>
<name>A0A9D2GY24_9BACE</name>
<comment type="subunit">
    <text evidence="4">Heterodimer of SbcC and SbcD.</text>
</comment>
<dbReference type="InterPro" id="IPR004843">
    <property type="entry name" value="Calcineurin-like_PHP"/>
</dbReference>
<dbReference type="AlphaFoldDB" id="A0A9D2GY24"/>
<reference evidence="7" key="1">
    <citation type="journal article" date="2021" name="PeerJ">
        <title>Extensive microbial diversity within the chicken gut microbiome revealed by metagenomics and culture.</title>
        <authorList>
            <person name="Gilroy R."/>
            <person name="Ravi A."/>
            <person name="Getino M."/>
            <person name="Pursley I."/>
            <person name="Horton D.L."/>
            <person name="Alikhan N.F."/>
            <person name="Baker D."/>
            <person name="Gharbi K."/>
            <person name="Hall N."/>
            <person name="Watson M."/>
            <person name="Adriaenssens E.M."/>
            <person name="Foster-Nyarko E."/>
            <person name="Jarju S."/>
            <person name="Secka A."/>
            <person name="Antonio M."/>
            <person name="Oren A."/>
            <person name="Chaudhuri R.R."/>
            <person name="La Ragione R."/>
            <person name="Hildebrand F."/>
            <person name="Pallen M.J."/>
        </authorList>
    </citation>
    <scope>NUCLEOTIDE SEQUENCE</scope>
    <source>
        <strain evidence="7">CHK118-2852</strain>
    </source>
</reference>
<dbReference type="InterPro" id="IPR004593">
    <property type="entry name" value="SbcD"/>
</dbReference>
<dbReference type="NCBIfam" id="TIGR00619">
    <property type="entry name" value="sbcd"/>
    <property type="match status" value="1"/>
</dbReference>
<dbReference type="GO" id="GO:0006310">
    <property type="term" value="P:DNA recombination"/>
    <property type="evidence" value="ECO:0007669"/>
    <property type="project" value="UniProtKB-KW"/>
</dbReference>
<dbReference type="CDD" id="cd00840">
    <property type="entry name" value="MPP_Mre11_N"/>
    <property type="match status" value="1"/>
</dbReference>
<reference evidence="7" key="2">
    <citation type="submission" date="2021-04" db="EMBL/GenBank/DDBJ databases">
        <authorList>
            <person name="Gilroy R."/>
        </authorList>
    </citation>
    <scope>NUCLEOTIDE SEQUENCE</scope>
    <source>
        <strain evidence="7">CHK118-2852</strain>
    </source>
</reference>
<comment type="similarity">
    <text evidence="4">Belongs to the SbcD family.</text>
</comment>
<gene>
    <name evidence="4" type="primary">sbcD</name>
    <name evidence="7" type="ORF">H9807_05130</name>
</gene>
<dbReference type="EMBL" id="DXAV01000042">
    <property type="protein sequence ID" value="HIZ91484.1"/>
    <property type="molecule type" value="Genomic_DNA"/>
</dbReference>